<dbReference type="Proteomes" id="UP000294853">
    <property type="component" value="Chromosome"/>
</dbReference>
<dbReference type="PANTHER" id="PTHR20941:SF1">
    <property type="entry name" value="FOLIC ACID SYNTHESIS PROTEIN FOL1"/>
    <property type="match status" value="1"/>
</dbReference>
<dbReference type="InterPro" id="IPR011005">
    <property type="entry name" value="Dihydropteroate_synth-like_sf"/>
</dbReference>
<dbReference type="GO" id="GO:0046654">
    <property type="term" value="P:tetrahydrofolate biosynthetic process"/>
    <property type="evidence" value="ECO:0007669"/>
    <property type="project" value="TreeGrafter"/>
</dbReference>
<dbReference type="SUPFAM" id="SSF51717">
    <property type="entry name" value="Dihydropteroate synthetase-like"/>
    <property type="match status" value="1"/>
</dbReference>
<evidence type="ECO:0000259" key="1">
    <source>
        <dbReference type="PROSITE" id="PS50972"/>
    </source>
</evidence>
<protein>
    <submittedName>
        <fullName evidence="2">Dihydropteroate synthase</fullName>
    </submittedName>
</protein>
<keyword evidence="3" id="KW-1185">Reference proteome</keyword>
<reference evidence="2 3" key="1">
    <citation type="submission" date="2019-03" db="EMBL/GenBank/DDBJ databases">
        <title>Three New Species of Nocardioides, Nocardioides euryhalodurans sp. nov., Nocardioides seonyuensis sp. nov. and Nocardioides eburneoflavus sp. nov. Iolated from Soil.</title>
        <authorList>
            <person name="Roh S.G."/>
            <person name="Lee C."/>
            <person name="Kim M.-K."/>
            <person name="Kim S.B."/>
        </authorList>
    </citation>
    <scope>NUCLEOTIDE SEQUENCE [LARGE SCALE GENOMIC DNA]</scope>
    <source>
        <strain evidence="2 3">MMS17-SY207-3</strain>
    </source>
</reference>
<dbReference type="OrthoDB" id="9811744at2"/>
<dbReference type="InterPro" id="IPR045031">
    <property type="entry name" value="DHP_synth-like"/>
</dbReference>
<dbReference type="GO" id="GO:0004156">
    <property type="term" value="F:dihydropteroate synthase activity"/>
    <property type="evidence" value="ECO:0007669"/>
    <property type="project" value="TreeGrafter"/>
</dbReference>
<dbReference type="GO" id="GO:0005829">
    <property type="term" value="C:cytosol"/>
    <property type="evidence" value="ECO:0007669"/>
    <property type="project" value="TreeGrafter"/>
</dbReference>
<dbReference type="PANTHER" id="PTHR20941">
    <property type="entry name" value="FOLATE SYNTHESIS PROTEINS"/>
    <property type="match status" value="1"/>
</dbReference>
<sequence length="296" mass="32093">MIDLESLAALYADFREDLESPVAPVRVSEDVVVGDDAVTVMGVVNLSHDSTYRESVAVSTDSAVRLGRALTSQGAAIIDLGAEASHEKADRVDAAEQIDRLVPVVEALSQRTVVSVETYRPEVAEAVLAAGARMINLTGRGEEEEILAAAGRAGATVLMVFSPSDNVRESGQLPDDDDMLPALVEHFEERLERARAAGVEKVIVDPGSGFTYDNLSGVGKAKVQSRVLAQSMRLRRLGVPSAHALPHCFDLFERDFRHAEGFFAVLAFLGRAHLLRVHEVSQVSRVLRSMRELPVR</sequence>
<evidence type="ECO:0000313" key="3">
    <source>
        <dbReference type="Proteomes" id="UP000294853"/>
    </source>
</evidence>
<organism evidence="2 3">
    <name type="scientific">Nocardioides seonyuensis</name>
    <dbReference type="NCBI Taxonomy" id="2518371"/>
    <lineage>
        <taxon>Bacteria</taxon>
        <taxon>Bacillati</taxon>
        <taxon>Actinomycetota</taxon>
        <taxon>Actinomycetes</taxon>
        <taxon>Propionibacteriales</taxon>
        <taxon>Nocardioidaceae</taxon>
        <taxon>Nocardioides</taxon>
    </lineage>
</organism>
<name>A0A4P7IEW8_9ACTN</name>
<feature type="domain" description="Pterin-binding" evidence="1">
    <location>
        <begin position="38"/>
        <end position="288"/>
    </location>
</feature>
<proteinExistence type="predicted"/>
<dbReference type="EMBL" id="CP038436">
    <property type="protein sequence ID" value="QBX55809.1"/>
    <property type="molecule type" value="Genomic_DNA"/>
</dbReference>
<evidence type="ECO:0000313" key="2">
    <source>
        <dbReference type="EMBL" id="QBX55809.1"/>
    </source>
</evidence>
<dbReference type="PROSITE" id="PS50972">
    <property type="entry name" value="PTERIN_BINDING"/>
    <property type="match status" value="1"/>
</dbReference>
<accession>A0A4P7IEW8</accession>
<gene>
    <name evidence="2" type="ORF">EXE58_10285</name>
</gene>
<dbReference type="RefSeq" id="WP_135267800.1">
    <property type="nucleotide sequence ID" value="NZ_CP038436.1"/>
</dbReference>
<dbReference type="KEGG" id="nsn:EXE58_10285"/>
<dbReference type="AlphaFoldDB" id="A0A4P7IEW8"/>
<dbReference type="InterPro" id="IPR000489">
    <property type="entry name" value="Pterin-binding_dom"/>
</dbReference>
<dbReference type="Pfam" id="PF00809">
    <property type="entry name" value="Pterin_bind"/>
    <property type="match status" value="1"/>
</dbReference>
<dbReference type="Gene3D" id="3.20.20.20">
    <property type="entry name" value="Dihydropteroate synthase-like"/>
    <property type="match status" value="1"/>
</dbReference>